<reference evidence="3" key="1">
    <citation type="journal article" date="2019" name="Int. J. Syst. Evol. Microbiol.">
        <title>The Global Catalogue of Microorganisms (GCM) 10K type strain sequencing project: providing services to taxonomists for standard genome sequencing and annotation.</title>
        <authorList>
            <consortium name="The Broad Institute Genomics Platform"/>
            <consortium name="The Broad Institute Genome Sequencing Center for Infectious Disease"/>
            <person name="Wu L."/>
            <person name="Ma J."/>
        </authorList>
    </citation>
    <scope>NUCLEOTIDE SEQUENCE [LARGE SCALE GENOMIC DNA]</scope>
    <source>
        <strain evidence="3">CGMCC 1.12470</strain>
    </source>
</reference>
<accession>A0ABW4IZ86</accession>
<evidence type="ECO:0000256" key="1">
    <source>
        <dbReference type="SAM" id="MobiDB-lite"/>
    </source>
</evidence>
<evidence type="ECO:0000313" key="2">
    <source>
        <dbReference type="EMBL" id="MFD1662690.1"/>
    </source>
</evidence>
<organism evidence="2 3">
    <name type="scientific">Streptomyces caeni</name>
    <dbReference type="NCBI Taxonomy" id="2307231"/>
    <lineage>
        <taxon>Bacteria</taxon>
        <taxon>Bacillati</taxon>
        <taxon>Actinomycetota</taxon>
        <taxon>Actinomycetes</taxon>
        <taxon>Kitasatosporales</taxon>
        <taxon>Streptomycetaceae</taxon>
        <taxon>Streptomyces</taxon>
    </lineage>
</organism>
<dbReference type="Proteomes" id="UP001597261">
    <property type="component" value="Unassembled WGS sequence"/>
</dbReference>
<evidence type="ECO:0000313" key="3">
    <source>
        <dbReference type="Proteomes" id="UP001597261"/>
    </source>
</evidence>
<keyword evidence="3" id="KW-1185">Reference proteome</keyword>
<proteinExistence type="predicted"/>
<gene>
    <name evidence="2" type="ORF">ACFSL4_32085</name>
</gene>
<name>A0ABW4IZ86_9ACTN</name>
<protein>
    <submittedName>
        <fullName evidence="2">Uncharacterized protein</fullName>
    </submittedName>
</protein>
<dbReference type="EMBL" id="JBHUDX010000100">
    <property type="protein sequence ID" value="MFD1662690.1"/>
    <property type="molecule type" value="Genomic_DNA"/>
</dbReference>
<feature type="region of interest" description="Disordered" evidence="1">
    <location>
        <begin position="24"/>
        <end position="58"/>
    </location>
</feature>
<sequence>MQPTVPAEPGAEMTIRVYRVGRDGSVTQDGGTVMSLPHGCEPPLEPCALPRRHEGEHR</sequence>
<comment type="caution">
    <text evidence="2">The sequence shown here is derived from an EMBL/GenBank/DDBJ whole genome shotgun (WGS) entry which is preliminary data.</text>
</comment>
<dbReference type="RefSeq" id="WP_381090814.1">
    <property type="nucleotide sequence ID" value="NZ_JBHUDX010000100.1"/>
</dbReference>